<dbReference type="InterPro" id="IPR009061">
    <property type="entry name" value="DNA-bd_dom_put_sf"/>
</dbReference>
<dbReference type="EMBL" id="CYHC01000029">
    <property type="protein sequence ID" value="CUA91246.1"/>
    <property type="molecule type" value="Genomic_DNA"/>
</dbReference>
<sequence>MPESCWLMKGRTMSDRWVSVEEIAEYLGVSKDTVYGWIAKKDMPAHKVGRLWKFKTDEVDDWVRHGKASDDQKEGEAAEADSQKGTNAGGEKADG</sequence>
<dbReference type="Gene3D" id="1.10.10.10">
    <property type="entry name" value="Winged helix-like DNA-binding domain superfamily/Winged helix DNA-binding domain"/>
    <property type="match status" value="1"/>
</dbReference>
<evidence type="ECO:0000313" key="3">
    <source>
        <dbReference type="EMBL" id="CUA91246.1"/>
    </source>
</evidence>
<dbReference type="NCBIfam" id="NF047737">
    <property type="entry name" value="antiphage_MADS1"/>
    <property type="match status" value="1"/>
</dbReference>
<evidence type="ECO:0000259" key="2">
    <source>
        <dbReference type="Pfam" id="PF12728"/>
    </source>
</evidence>
<dbReference type="Pfam" id="PF12728">
    <property type="entry name" value="HTH_17"/>
    <property type="match status" value="1"/>
</dbReference>
<organism evidence="3 4">
    <name type="scientific">Chelatococcus sambhunathii</name>
    <dbReference type="NCBI Taxonomy" id="363953"/>
    <lineage>
        <taxon>Bacteria</taxon>
        <taxon>Pseudomonadati</taxon>
        <taxon>Pseudomonadota</taxon>
        <taxon>Alphaproteobacteria</taxon>
        <taxon>Hyphomicrobiales</taxon>
        <taxon>Chelatococcaceae</taxon>
        <taxon>Chelatococcus</taxon>
    </lineage>
</organism>
<feature type="compositionally biased region" description="Basic and acidic residues" evidence="1">
    <location>
        <begin position="65"/>
        <end position="76"/>
    </location>
</feature>
<keyword evidence="4" id="KW-1185">Reference proteome</keyword>
<proteinExistence type="predicted"/>
<dbReference type="InterPro" id="IPR041657">
    <property type="entry name" value="HTH_17"/>
</dbReference>
<dbReference type="SUPFAM" id="SSF46955">
    <property type="entry name" value="Putative DNA-binding domain"/>
    <property type="match status" value="1"/>
</dbReference>
<dbReference type="NCBIfam" id="TIGR01764">
    <property type="entry name" value="excise"/>
    <property type="match status" value="1"/>
</dbReference>
<evidence type="ECO:0000313" key="4">
    <source>
        <dbReference type="Proteomes" id="UP000182178"/>
    </source>
</evidence>
<name>A0ABP2ADI0_9HYPH</name>
<feature type="domain" description="Helix-turn-helix" evidence="2">
    <location>
        <begin position="17"/>
        <end position="64"/>
    </location>
</feature>
<dbReference type="Proteomes" id="UP000182178">
    <property type="component" value="Unassembled WGS sequence"/>
</dbReference>
<dbReference type="InterPro" id="IPR010093">
    <property type="entry name" value="SinI_DNA-bd"/>
</dbReference>
<gene>
    <name evidence="3" type="ORF">Ga0061061_1293</name>
</gene>
<feature type="region of interest" description="Disordered" evidence="1">
    <location>
        <begin position="65"/>
        <end position="95"/>
    </location>
</feature>
<dbReference type="InterPro" id="IPR036388">
    <property type="entry name" value="WH-like_DNA-bd_sf"/>
</dbReference>
<protein>
    <submittedName>
        <fullName evidence="3">Transcriptional regulator, AlpA family</fullName>
    </submittedName>
</protein>
<accession>A0ABP2ADI0</accession>
<reference evidence="3 4" key="1">
    <citation type="submission" date="2015-08" db="EMBL/GenBank/DDBJ databases">
        <authorList>
            <person name="Varghese N."/>
        </authorList>
    </citation>
    <scope>NUCLEOTIDE SEQUENCE [LARGE SCALE GENOMIC DNA]</scope>
    <source>
        <strain evidence="3 4">DSM 18167</strain>
    </source>
</reference>
<comment type="caution">
    <text evidence="3">The sequence shown here is derived from an EMBL/GenBank/DDBJ whole genome shotgun (WGS) entry which is preliminary data.</text>
</comment>
<evidence type="ECO:0000256" key="1">
    <source>
        <dbReference type="SAM" id="MobiDB-lite"/>
    </source>
</evidence>